<comment type="caution">
    <text evidence="1">The sequence shown here is derived from an EMBL/GenBank/DDBJ whole genome shotgun (WGS) entry which is preliminary data.</text>
</comment>
<evidence type="ECO:0000313" key="1">
    <source>
        <dbReference type="EMBL" id="KAG0138869.1"/>
    </source>
</evidence>
<sequence length="304" mass="34821">YVTQSLSSWLCWFLSKLTIEDEIKKWSEELSQSTTCKIHDIQQSPAWKEITWPDSPSTGPALLNLVFSLFIDWFNPQGNRKRGAQQSFSVLSLNCLNLPPSLRNLIQNTCVAGITPGPNGPDTITVSHVLKALVDNLLLLEQGVEMATRQFPEGRLIRVKLLPLLGDMVGMHKVAGYASHSATLYCSWCWAKSTDIDRIQIWKLRTKEEVIEAANHSKAAVSLNQKDLILKETGVCWSEFIRLTYRNPVTHLPLGIMHNWFEGVLHHHFRFYWGFVLYTNEVKANMKRKRRQIEAESQAEHPRK</sequence>
<dbReference type="OrthoDB" id="3269001at2759"/>
<accession>A0A9P6N4M1</accession>
<protein>
    <submittedName>
        <fullName evidence="1">Uncharacterized protein</fullName>
    </submittedName>
</protein>
<name>A0A9P6N4M1_9BASI</name>
<reference evidence="1" key="1">
    <citation type="submission" date="2013-11" db="EMBL/GenBank/DDBJ databases">
        <title>Genome sequence of the fusiform rust pathogen reveals effectors for host alternation and coevolution with pine.</title>
        <authorList>
            <consortium name="DOE Joint Genome Institute"/>
            <person name="Smith K."/>
            <person name="Pendleton A."/>
            <person name="Kubisiak T."/>
            <person name="Anderson C."/>
            <person name="Salamov A."/>
            <person name="Aerts A."/>
            <person name="Riley R."/>
            <person name="Clum A."/>
            <person name="Lindquist E."/>
            <person name="Ence D."/>
            <person name="Campbell M."/>
            <person name="Kronenberg Z."/>
            <person name="Feau N."/>
            <person name="Dhillon B."/>
            <person name="Hamelin R."/>
            <person name="Burleigh J."/>
            <person name="Smith J."/>
            <person name="Yandell M."/>
            <person name="Nelson C."/>
            <person name="Grigoriev I."/>
            <person name="Davis J."/>
        </authorList>
    </citation>
    <scope>NUCLEOTIDE SEQUENCE</scope>
    <source>
        <strain evidence="1">G11</strain>
    </source>
</reference>
<dbReference type="EMBL" id="MU168351">
    <property type="protein sequence ID" value="KAG0138869.1"/>
    <property type="molecule type" value="Genomic_DNA"/>
</dbReference>
<evidence type="ECO:0000313" key="2">
    <source>
        <dbReference type="Proteomes" id="UP000886653"/>
    </source>
</evidence>
<keyword evidence="2" id="KW-1185">Reference proteome</keyword>
<feature type="non-terminal residue" evidence="1">
    <location>
        <position position="1"/>
    </location>
</feature>
<dbReference type="Proteomes" id="UP000886653">
    <property type="component" value="Unassembled WGS sequence"/>
</dbReference>
<gene>
    <name evidence="1" type="ORF">CROQUDRAFT_55550</name>
</gene>
<proteinExistence type="predicted"/>
<organism evidence="1 2">
    <name type="scientific">Cronartium quercuum f. sp. fusiforme G11</name>
    <dbReference type="NCBI Taxonomy" id="708437"/>
    <lineage>
        <taxon>Eukaryota</taxon>
        <taxon>Fungi</taxon>
        <taxon>Dikarya</taxon>
        <taxon>Basidiomycota</taxon>
        <taxon>Pucciniomycotina</taxon>
        <taxon>Pucciniomycetes</taxon>
        <taxon>Pucciniales</taxon>
        <taxon>Coleosporiaceae</taxon>
        <taxon>Cronartium</taxon>
    </lineage>
</organism>
<dbReference type="AlphaFoldDB" id="A0A9P6N4M1"/>